<evidence type="ECO:0000256" key="7">
    <source>
        <dbReference type="ARBA" id="ARBA00024033"/>
    </source>
</evidence>
<dbReference type="GO" id="GO:0016757">
    <property type="term" value="F:glycosyltransferase activity"/>
    <property type="evidence" value="ECO:0007669"/>
    <property type="project" value="UniProtKB-KW"/>
</dbReference>
<keyword evidence="5 8" id="KW-1133">Transmembrane helix</keyword>
<accession>A0ABU5DYC7</accession>
<dbReference type="EC" id="2.4.-.-" evidence="9"/>
<evidence type="ECO:0000256" key="1">
    <source>
        <dbReference type="ARBA" id="ARBA00004651"/>
    </source>
</evidence>
<feature type="transmembrane region" description="Helical" evidence="8">
    <location>
        <begin position="112"/>
        <end position="138"/>
    </location>
</feature>
<evidence type="ECO:0000313" key="10">
    <source>
        <dbReference type="Proteomes" id="UP001271769"/>
    </source>
</evidence>
<keyword evidence="9" id="KW-0328">Glycosyltransferase</keyword>
<dbReference type="InterPro" id="IPR018584">
    <property type="entry name" value="GT87"/>
</dbReference>
<feature type="transmembrane region" description="Helical" evidence="8">
    <location>
        <begin position="282"/>
        <end position="303"/>
    </location>
</feature>
<reference evidence="9 10" key="1">
    <citation type="journal article" date="2013" name="Antonie Van Leeuwenhoek">
        <title>Dongia rigui sp. nov., isolated from freshwater of a large wetland in Korea.</title>
        <authorList>
            <person name="Baik K.S."/>
            <person name="Hwang Y.M."/>
            <person name="Choi J.S."/>
            <person name="Kwon J."/>
            <person name="Seong C.N."/>
        </authorList>
    </citation>
    <scope>NUCLEOTIDE SEQUENCE [LARGE SCALE GENOMIC DNA]</scope>
    <source>
        <strain evidence="9 10">04SU4-P</strain>
    </source>
</reference>
<evidence type="ECO:0000256" key="6">
    <source>
        <dbReference type="ARBA" id="ARBA00023136"/>
    </source>
</evidence>
<keyword evidence="10" id="KW-1185">Reference proteome</keyword>
<evidence type="ECO:0000256" key="2">
    <source>
        <dbReference type="ARBA" id="ARBA00022475"/>
    </source>
</evidence>
<comment type="similarity">
    <text evidence="7">Belongs to the glycosyltransferase 87 family.</text>
</comment>
<feature type="transmembrane region" description="Helical" evidence="8">
    <location>
        <begin position="388"/>
        <end position="406"/>
    </location>
</feature>
<feature type="transmembrane region" description="Helical" evidence="8">
    <location>
        <begin position="188"/>
        <end position="207"/>
    </location>
</feature>
<feature type="transmembrane region" description="Helical" evidence="8">
    <location>
        <begin position="219"/>
        <end position="243"/>
    </location>
</feature>
<dbReference type="RefSeq" id="WP_320500695.1">
    <property type="nucleotide sequence ID" value="NZ_JAXCLX010000001.1"/>
</dbReference>
<organism evidence="9 10">
    <name type="scientific">Dongia rigui</name>
    <dbReference type="NCBI Taxonomy" id="940149"/>
    <lineage>
        <taxon>Bacteria</taxon>
        <taxon>Pseudomonadati</taxon>
        <taxon>Pseudomonadota</taxon>
        <taxon>Alphaproteobacteria</taxon>
        <taxon>Rhodospirillales</taxon>
        <taxon>Dongiaceae</taxon>
        <taxon>Dongia</taxon>
    </lineage>
</organism>
<dbReference type="EMBL" id="JAXCLX010000001">
    <property type="protein sequence ID" value="MDY0872274.1"/>
    <property type="molecule type" value="Genomic_DNA"/>
</dbReference>
<dbReference type="Proteomes" id="UP001271769">
    <property type="component" value="Unassembled WGS sequence"/>
</dbReference>
<evidence type="ECO:0000256" key="4">
    <source>
        <dbReference type="ARBA" id="ARBA00022692"/>
    </source>
</evidence>
<feature type="transmembrane region" description="Helical" evidence="8">
    <location>
        <begin position="27"/>
        <end position="47"/>
    </location>
</feature>
<feature type="transmembrane region" description="Helical" evidence="8">
    <location>
        <begin position="324"/>
        <end position="353"/>
    </location>
</feature>
<dbReference type="Pfam" id="PF09594">
    <property type="entry name" value="GT87"/>
    <property type="match status" value="1"/>
</dbReference>
<sequence length="414" mass="45036">MTMPSHTHSRLALLSEVEDNGRTIGPLAFANILVVIALIAQWTYAAVTGDLHFRGHMIGLDFVNTWLGAKLAWAGDVAPLFDFNAYNALLRDLFGADFPAHMWSYPPHLLPLVAVFGTMPYALAYALWCFLTWLIALAGGRALGFRGVDLLLLLTSPAIAMNIIAGQTGALASGCLMLALGLSARRPLAAGLAAAVLTVKPQLGLLLPVEWLLRRRVPAILAAMLGTVLLVGISLIFPGLAAWQGFLDVTMPAMQTVMLSGDLTAAKLMQPNWSSALQLLGLARGLAVTVQWLVALVFVAWWLRTSARLGRIADDGERARLRTASLLIVSALVTPYIHNYDLVLVVPVVLWAWRDPAVLALPHRYRRLLLILVWLLPWIMIPLHEARIILAPVATTLLAALLLRQANRRLAGGR</sequence>
<feature type="transmembrane region" description="Helical" evidence="8">
    <location>
        <begin position="150"/>
        <end position="182"/>
    </location>
</feature>
<keyword evidence="2" id="KW-1003">Cell membrane</keyword>
<evidence type="ECO:0000256" key="3">
    <source>
        <dbReference type="ARBA" id="ARBA00022679"/>
    </source>
</evidence>
<evidence type="ECO:0000256" key="5">
    <source>
        <dbReference type="ARBA" id="ARBA00022989"/>
    </source>
</evidence>
<protein>
    <submittedName>
        <fullName evidence="9">Glycosyltransferase family 87 protein</fullName>
        <ecNumber evidence="9">2.4.-.-</ecNumber>
    </submittedName>
</protein>
<proteinExistence type="inferred from homology"/>
<keyword evidence="4 8" id="KW-0812">Transmembrane</keyword>
<keyword evidence="3 9" id="KW-0808">Transferase</keyword>
<comment type="subcellular location">
    <subcellularLocation>
        <location evidence="1">Cell membrane</location>
        <topology evidence="1">Multi-pass membrane protein</topology>
    </subcellularLocation>
</comment>
<comment type="caution">
    <text evidence="9">The sequence shown here is derived from an EMBL/GenBank/DDBJ whole genome shotgun (WGS) entry which is preliminary data.</text>
</comment>
<name>A0ABU5DYC7_9PROT</name>
<gene>
    <name evidence="9" type="ORF">SMD31_10080</name>
</gene>
<keyword evidence="6 8" id="KW-0472">Membrane</keyword>
<evidence type="ECO:0000313" key="9">
    <source>
        <dbReference type="EMBL" id="MDY0872274.1"/>
    </source>
</evidence>
<evidence type="ECO:0000256" key="8">
    <source>
        <dbReference type="SAM" id="Phobius"/>
    </source>
</evidence>